<gene>
    <name evidence="1" type="ORF">K432DRAFT_310834</name>
</gene>
<dbReference type="EMBL" id="KV745494">
    <property type="protein sequence ID" value="OCK74379.1"/>
    <property type="molecule type" value="Genomic_DNA"/>
</dbReference>
<sequence length="70" mass="8354">STRRKPINYKTDYILLYLYYNFNILTLYKRLDAVNNKEIGHTLNIFTKQTALFSSFKVKPVSRDYTKAKL</sequence>
<feature type="non-terminal residue" evidence="1">
    <location>
        <position position="1"/>
    </location>
</feature>
<dbReference type="Proteomes" id="UP000250266">
    <property type="component" value="Unassembled WGS sequence"/>
</dbReference>
<keyword evidence="2" id="KW-1185">Reference proteome</keyword>
<reference evidence="1 2" key="1">
    <citation type="journal article" date="2016" name="Nat. Commun.">
        <title>Ectomycorrhizal ecology is imprinted in the genome of the dominant symbiotic fungus Cenococcum geophilum.</title>
        <authorList>
            <consortium name="DOE Joint Genome Institute"/>
            <person name="Peter M."/>
            <person name="Kohler A."/>
            <person name="Ohm R.A."/>
            <person name="Kuo A."/>
            <person name="Krutzmann J."/>
            <person name="Morin E."/>
            <person name="Arend M."/>
            <person name="Barry K.W."/>
            <person name="Binder M."/>
            <person name="Choi C."/>
            <person name="Clum A."/>
            <person name="Copeland A."/>
            <person name="Grisel N."/>
            <person name="Haridas S."/>
            <person name="Kipfer T."/>
            <person name="LaButti K."/>
            <person name="Lindquist E."/>
            <person name="Lipzen A."/>
            <person name="Maire R."/>
            <person name="Meier B."/>
            <person name="Mihaltcheva S."/>
            <person name="Molinier V."/>
            <person name="Murat C."/>
            <person name="Poggeler S."/>
            <person name="Quandt C.A."/>
            <person name="Sperisen C."/>
            <person name="Tritt A."/>
            <person name="Tisserant E."/>
            <person name="Crous P.W."/>
            <person name="Henrissat B."/>
            <person name="Nehls U."/>
            <person name="Egli S."/>
            <person name="Spatafora J.W."/>
            <person name="Grigoriev I.V."/>
            <person name="Martin F.M."/>
        </authorList>
    </citation>
    <scope>NUCLEOTIDE SEQUENCE [LARGE SCALE GENOMIC DNA]</scope>
    <source>
        <strain evidence="1 2">CBS 459.81</strain>
    </source>
</reference>
<evidence type="ECO:0000313" key="1">
    <source>
        <dbReference type="EMBL" id="OCK74379.1"/>
    </source>
</evidence>
<accession>A0A8E2DZ92</accession>
<proteinExistence type="predicted"/>
<dbReference type="AlphaFoldDB" id="A0A8E2DZ92"/>
<organism evidence="1 2">
    <name type="scientific">Lepidopterella palustris CBS 459.81</name>
    <dbReference type="NCBI Taxonomy" id="1314670"/>
    <lineage>
        <taxon>Eukaryota</taxon>
        <taxon>Fungi</taxon>
        <taxon>Dikarya</taxon>
        <taxon>Ascomycota</taxon>
        <taxon>Pezizomycotina</taxon>
        <taxon>Dothideomycetes</taxon>
        <taxon>Pleosporomycetidae</taxon>
        <taxon>Mytilinidiales</taxon>
        <taxon>Argynnaceae</taxon>
        <taxon>Lepidopterella</taxon>
    </lineage>
</organism>
<protein>
    <submittedName>
        <fullName evidence="1">Uncharacterized protein</fullName>
    </submittedName>
</protein>
<dbReference type="OrthoDB" id="4161186at2759"/>
<name>A0A8E2DZ92_9PEZI</name>
<evidence type="ECO:0000313" key="2">
    <source>
        <dbReference type="Proteomes" id="UP000250266"/>
    </source>
</evidence>